<dbReference type="OrthoDB" id="547560at2759"/>
<keyword evidence="2" id="KW-1185">Reference proteome</keyword>
<evidence type="ECO:0000313" key="2">
    <source>
        <dbReference type="Proteomes" id="UP000794436"/>
    </source>
</evidence>
<dbReference type="EMBL" id="SPLM01000036">
    <property type="protein sequence ID" value="TMW66009.1"/>
    <property type="molecule type" value="Genomic_DNA"/>
</dbReference>
<dbReference type="InterPro" id="IPR036770">
    <property type="entry name" value="Ankyrin_rpt-contain_sf"/>
</dbReference>
<accession>A0A8K1CM24</accession>
<dbReference type="AlphaFoldDB" id="A0A8K1CM24"/>
<proteinExistence type="predicted"/>
<dbReference type="Pfam" id="PF13637">
    <property type="entry name" value="Ank_4"/>
    <property type="match status" value="1"/>
</dbReference>
<reference evidence="1" key="1">
    <citation type="submission" date="2019-03" db="EMBL/GenBank/DDBJ databases">
        <title>Long read genome sequence of the mycoparasitic Pythium oligandrum ATCC 38472 isolated from sugarbeet rhizosphere.</title>
        <authorList>
            <person name="Gaulin E."/>
        </authorList>
    </citation>
    <scope>NUCLEOTIDE SEQUENCE</scope>
    <source>
        <strain evidence="1">ATCC 38472_TT</strain>
    </source>
</reference>
<dbReference type="PANTHER" id="PTHR46586:SF3">
    <property type="entry name" value="ANKYRIN REPEAT-CONTAINING PROTEIN"/>
    <property type="match status" value="1"/>
</dbReference>
<evidence type="ECO:0000313" key="1">
    <source>
        <dbReference type="EMBL" id="TMW66009.1"/>
    </source>
</evidence>
<name>A0A8K1CM24_PYTOL</name>
<comment type="caution">
    <text evidence="1">The sequence shown here is derived from an EMBL/GenBank/DDBJ whole genome shotgun (WGS) entry which is preliminary data.</text>
</comment>
<evidence type="ECO:0008006" key="3">
    <source>
        <dbReference type="Google" id="ProtNLM"/>
    </source>
</evidence>
<dbReference type="Gene3D" id="1.25.40.20">
    <property type="entry name" value="Ankyrin repeat-containing domain"/>
    <property type="match status" value="2"/>
</dbReference>
<sequence>MELLELTTCLARADVRLQGLDGVLRLLDSLLDVSARYSMPRAAASGSLRLFDRVMDRVKKAGEDPWLIENWLAKAMKHAIANADLDMAQRVHYYHPGPLEVDSLDSALRSGRLDLVQWLIEHRYDRMCVSKPPARLVATRPFDCCIKMSFGGAAHPGQLEVCRWMVEHGYVTQVGHLVAKAAEAGDLETVAFLVERSDQDSLSSAAVRFVLERGHFHVLRYLHERGWLPNDPPTDTILITSDIATEHESSIAYLQDVLDAKITIDDYPETLASYAQEAWKNLTMWGKMLRAVADGHLEATQWSLARQNARWGSDFVYEVAGKSGHLPIVQWLCENESSNWPSLTPDAIEAIARGAAYQGHIPILEWLYEAHSYKCERSTINNAVANGQLTVLQWIYERDGDAMMTEAIDCAAGAGQLAVVQWLHEHTSVGCTKHAMDNAALHGHLETVKWLHVHRTEGCTIAAMTRAAGADAGHLEVVIWLREHRDLQWPKTAACSIGADVTQWLAANNVMEVSPFAIMDAAVKGRLHTLQVLCALARDGKLDVDVAGCAAGWGHLGVLQWLYEQNPSHFDVESVRQSPFRHPHVMKWLEETFDGVTS</sequence>
<organism evidence="1 2">
    <name type="scientific">Pythium oligandrum</name>
    <name type="common">Mycoparasitic fungus</name>
    <dbReference type="NCBI Taxonomy" id="41045"/>
    <lineage>
        <taxon>Eukaryota</taxon>
        <taxon>Sar</taxon>
        <taxon>Stramenopiles</taxon>
        <taxon>Oomycota</taxon>
        <taxon>Peronosporomycetes</taxon>
        <taxon>Pythiales</taxon>
        <taxon>Pythiaceae</taxon>
        <taxon>Pythium</taxon>
    </lineage>
</organism>
<dbReference type="PANTHER" id="PTHR46586">
    <property type="entry name" value="ANKYRIN REPEAT-CONTAINING PROTEIN"/>
    <property type="match status" value="1"/>
</dbReference>
<dbReference type="InterPro" id="IPR002110">
    <property type="entry name" value="Ankyrin_rpt"/>
</dbReference>
<dbReference type="InterPro" id="IPR052050">
    <property type="entry name" value="SecEffector_AnkRepeat"/>
</dbReference>
<protein>
    <recommendedName>
        <fullName evidence="3">Ankyrin repeat protein</fullName>
    </recommendedName>
</protein>
<dbReference type="Proteomes" id="UP000794436">
    <property type="component" value="Unassembled WGS sequence"/>
</dbReference>
<gene>
    <name evidence="1" type="ORF">Poli38472_003774</name>
</gene>
<dbReference type="SUPFAM" id="SSF48403">
    <property type="entry name" value="Ankyrin repeat"/>
    <property type="match status" value="1"/>
</dbReference>